<evidence type="ECO:0000313" key="1">
    <source>
        <dbReference type="EMBL" id="JAE01191.1"/>
    </source>
</evidence>
<reference evidence="1" key="2">
    <citation type="journal article" date="2015" name="Data Brief">
        <title>Shoot transcriptome of the giant reed, Arundo donax.</title>
        <authorList>
            <person name="Barrero R.A."/>
            <person name="Guerrero F.D."/>
            <person name="Moolhuijzen P."/>
            <person name="Goolsby J.A."/>
            <person name="Tidwell J."/>
            <person name="Bellgard S.E."/>
            <person name="Bellgard M.I."/>
        </authorList>
    </citation>
    <scope>NUCLEOTIDE SEQUENCE</scope>
    <source>
        <tissue evidence="1">Shoot tissue taken approximately 20 cm above the soil surface</tissue>
    </source>
</reference>
<reference evidence="1" key="1">
    <citation type="submission" date="2014-09" db="EMBL/GenBank/DDBJ databases">
        <authorList>
            <person name="Magalhaes I.L.F."/>
            <person name="Oliveira U."/>
            <person name="Santos F.R."/>
            <person name="Vidigal T.H.D.A."/>
            <person name="Brescovit A.D."/>
            <person name="Santos A.J."/>
        </authorList>
    </citation>
    <scope>NUCLEOTIDE SEQUENCE</scope>
    <source>
        <tissue evidence="1">Shoot tissue taken approximately 20 cm above the soil surface</tissue>
    </source>
</reference>
<dbReference type="EMBL" id="GBRH01196705">
    <property type="protein sequence ID" value="JAE01191.1"/>
    <property type="molecule type" value="Transcribed_RNA"/>
</dbReference>
<organism evidence="1">
    <name type="scientific">Arundo donax</name>
    <name type="common">Giant reed</name>
    <name type="synonym">Donax arundinaceus</name>
    <dbReference type="NCBI Taxonomy" id="35708"/>
    <lineage>
        <taxon>Eukaryota</taxon>
        <taxon>Viridiplantae</taxon>
        <taxon>Streptophyta</taxon>
        <taxon>Embryophyta</taxon>
        <taxon>Tracheophyta</taxon>
        <taxon>Spermatophyta</taxon>
        <taxon>Magnoliopsida</taxon>
        <taxon>Liliopsida</taxon>
        <taxon>Poales</taxon>
        <taxon>Poaceae</taxon>
        <taxon>PACMAD clade</taxon>
        <taxon>Arundinoideae</taxon>
        <taxon>Arundineae</taxon>
        <taxon>Arundo</taxon>
    </lineage>
</organism>
<name>A0A0A9ETK4_ARUDO</name>
<dbReference type="AlphaFoldDB" id="A0A0A9ETK4"/>
<accession>A0A0A9ETK4</accession>
<proteinExistence type="predicted"/>
<sequence>MQRLQHTLQTVSLRIATQYPWTAMLLELRGRIQRSQGPKTIVHLTERSENYRE</sequence>
<protein>
    <submittedName>
        <fullName evidence="1">Uncharacterized protein</fullName>
    </submittedName>
</protein>